<dbReference type="PANTHER" id="PTHR34427:SF5">
    <property type="entry name" value="DUF4283 DOMAIN-CONTAINING PROTEIN"/>
    <property type="match status" value="1"/>
</dbReference>
<name>A0AAU9PL30_9ASTR</name>
<dbReference type="EMBL" id="CAKMRJ010005634">
    <property type="protein sequence ID" value="CAH1450255.1"/>
    <property type="molecule type" value="Genomic_DNA"/>
</dbReference>
<evidence type="ECO:0000313" key="2">
    <source>
        <dbReference type="EMBL" id="CAH1450255.1"/>
    </source>
</evidence>
<accession>A0AAU9PL30</accession>
<dbReference type="AlphaFoldDB" id="A0AAU9PL30"/>
<dbReference type="PANTHER" id="PTHR34427">
    <property type="entry name" value="DUF4283 DOMAIN PROTEIN"/>
    <property type="match status" value="1"/>
</dbReference>
<protein>
    <recommendedName>
        <fullName evidence="4">DUF4283 domain-containing protein</fullName>
    </recommendedName>
</protein>
<organism evidence="2 3">
    <name type="scientific">Lactuca virosa</name>
    <dbReference type="NCBI Taxonomy" id="75947"/>
    <lineage>
        <taxon>Eukaryota</taxon>
        <taxon>Viridiplantae</taxon>
        <taxon>Streptophyta</taxon>
        <taxon>Embryophyta</taxon>
        <taxon>Tracheophyta</taxon>
        <taxon>Spermatophyta</taxon>
        <taxon>Magnoliopsida</taxon>
        <taxon>eudicotyledons</taxon>
        <taxon>Gunneridae</taxon>
        <taxon>Pentapetalae</taxon>
        <taxon>asterids</taxon>
        <taxon>campanulids</taxon>
        <taxon>Asterales</taxon>
        <taxon>Asteraceae</taxon>
        <taxon>Cichorioideae</taxon>
        <taxon>Cichorieae</taxon>
        <taxon>Lactucinae</taxon>
        <taxon>Lactuca</taxon>
    </lineage>
</organism>
<keyword evidence="3" id="KW-1185">Reference proteome</keyword>
<gene>
    <name evidence="2" type="ORF">LVIROSA_LOCUS35690</name>
</gene>
<comment type="caution">
    <text evidence="2">The sequence shown here is derived from an EMBL/GenBank/DDBJ whole genome shotgun (WGS) entry which is preliminary data.</text>
</comment>
<feature type="region of interest" description="Disordered" evidence="1">
    <location>
        <begin position="181"/>
        <end position="226"/>
    </location>
</feature>
<proteinExistence type="predicted"/>
<evidence type="ECO:0000313" key="3">
    <source>
        <dbReference type="Proteomes" id="UP001157418"/>
    </source>
</evidence>
<feature type="compositionally biased region" description="Basic and acidic residues" evidence="1">
    <location>
        <begin position="184"/>
        <end position="202"/>
    </location>
</feature>
<evidence type="ECO:0000256" key="1">
    <source>
        <dbReference type="SAM" id="MobiDB-lite"/>
    </source>
</evidence>
<reference evidence="2 3" key="1">
    <citation type="submission" date="2022-01" db="EMBL/GenBank/DDBJ databases">
        <authorList>
            <person name="Xiong W."/>
            <person name="Schranz E."/>
        </authorList>
    </citation>
    <scope>NUCLEOTIDE SEQUENCE [LARGE SCALE GENOMIC DNA]</scope>
</reference>
<dbReference type="Proteomes" id="UP001157418">
    <property type="component" value="Unassembled WGS sequence"/>
</dbReference>
<evidence type="ECO:0008006" key="4">
    <source>
        <dbReference type="Google" id="ProtNLM"/>
    </source>
</evidence>
<sequence>MHSLDHMGTMHTLNIMKNETKYLGGLRLAIKFKYSVSAEEFLRDEKRWRDWFKWIVSADQHDLQYERIAWIKILGVPLALWDENNFSTIARRFGKVINPFDNISTRRDYSMGMVGVITSARKWINEEITIVADGVEYQVGVVKYTDDWSPFKPIPFDKVEESDDEEDIEGVSDTWMAVEEQEEGDFRPNDDSKKQGETKSPVEVDGNVSAFGNPVSTEAVGTNLPETEPPIIENCVDNNNVSAFGNPVSIEAVGTNLPATEPPIIENRVDNTNDKFHIPKASATIEIPQNQYIGTQLCINENMEHMTPILVAHTSKLPDIGPIQNLVPLGCFGLFPNNKSSPFSFKSSLA</sequence>